<evidence type="ECO:0000256" key="6">
    <source>
        <dbReference type="ARBA" id="ARBA00022801"/>
    </source>
</evidence>
<evidence type="ECO:0000256" key="3">
    <source>
        <dbReference type="ARBA" id="ARBA00022723"/>
    </source>
</evidence>
<evidence type="ECO:0000256" key="7">
    <source>
        <dbReference type="ARBA" id="ARBA00023157"/>
    </source>
</evidence>
<evidence type="ECO:0000256" key="5">
    <source>
        <dbReference type="ARBA" id="ARBA00022737"/>
    </source>
</evidence>
<sequence length="168" mass="19485">MKQQSEQDHIQEQKRVFGLYEPNYYEHEHCCFRSVFCVCVFSPVCVEFTCSPCVLVSEWVSSAGSCLGRCFELEEAKPPGCRCDNLCKTYLSCCSDFDDHCLKTEGGFECSEDRCGEERNKNHACHCSEDCLEQGDCCSNYRSTCKGSSTTKYYCYYYYYYYCYNSQP</sequence>
<protein>
    <recommendedName>
        <fullName evidence="9">SMB domain-containing protein</fullName>
    </recommendedName>
</protein>
<dbReference type="PRINTS" id="PR00022">
    <property type="entry name" value="SOMATOMEDINB"/>
</dbReference>
<dbReference type="GO" id="GO:0046872">
    <property type="term" value="F:metal ion binding"/>
    <property type="evidence" value="ECO:0007669"/>
    <property type="project" value="UniProtKB-KW"/>
</dbReference>
<reference evidence="10" key="1">
    <citation type="submission" date="2025-08" db="UniProtKB">
        <authorList>
            <consortium name="Ensembl"/>
        </authorList>
    </citation>
    <scope>IDENTIFICATION</scope>
</reference>
<keyword evidence="3" id="KW-0479">Metal-binding</keyword>
<keyword evidence="8" id="KW-0325">Glycoprotein</keyword>
<proteinExistence type="predicted"/>
<feature type="domain" description="SMB" evidence="9">
    <location>
        <begin position="106"/>
        <end position="150"/>
    </location>
</feature>
<keyword evidence="4" id="KW-0732">Signal</keyword>
<reference evidence="10" key="2">
    <citation type="submission" date="2025-09" db="UniProtKB">
        <authorList>
            <consortium name="Ensembl"/>
        </authorList>
    </citation>
    <scope>IDENTIFICATION</scope>
</reference>
<evidence type="ECO:0000256" key="2">
    <source>
        <dbReference type="ARBA" id="ARBA00022525"/>
    </source>
</evidence>
<dbReference type="PROSITE" id="PS00524">
    <property type="entry name" value="SMB_1"/>
    <property type="match status" value="1"/>
</dbReference>
<organism evidence="10 11">
    <name type="scientific">Periophthalmus magnuspinnatus</name>
    <dbReference type="NCBI Taxonomy" id="409849"/>
    <lineage>
        <taxon>Eukaryota</taxon>
        <taxon>Metazoa</taxon>
        <taxon>Chordata</taxon>
        <taxon>Craniata</taxon>
        <taxon>Vertebrata</taxon>
        <taxon>Euteleostomi</taxon>
        <taxon>Actinopterygii</taxon>
        <taxon>Neopterygii</taxon>
        <taxon>Teleostei</taxon>
        <taxon>Neoteleostei</taxon>
        <taxon>Acanthomorphata</taxon>
        <taxon>Gobiaria</taxon>
        <taxon>Gobiiformes</taxon>
        <taxon>Gobioidei</taxon>
        <taxon>Gobiidae</taxon>
        <taxon>Oxudercinae</taxon>
        <taxon>Periophthalmus</taxon>
    </lineage>
</organism>
<evidence type="ECO:0000256" key="1">
    <source>
        <dbReference type="ARBA" id="ARBA00004613"/>
    </source>
</evidence>
<comment type="subcellular location">
    <subcellularLocation>
        <location evidence="1">Secreted</location>
    </subcellularLocation>
</comment>
<keyword evidence="5" id="KW-0677">Repeat</keyword>
<evidence type="ECO:0000256" key="8">
    <source>
        <dbReference type="ARBA" id="ARBA00023180"/>
    </source>
</evidence>
<keyword evidence="7" id="KW-1015">Disulfide bond</keyword>
<dbReference type="Proteomes" id="UP000261520">
    <property type="component" value="Unplaced"/>
</dbReference>
<dbReference type="GO" id="GO:0030247">
    <property type="term" value="F:polysaccharide binding"/>
    <property type="evidence" value="ECO:0007669"/>
    <property type="project" value="InterPro"/>
</dbReference>
<dbReference type="InterPro" id="IPR001212">
    <property type="entry name" value="Somatomedin_B_dom"/>
</dbReference>
<dbReference type="GO" id="GO:0005044">
    <property type="term" value="F:scavenger receptor activity"/>
    <property type="evidence" value="ECO:0007669"/>
    <property type="project" value="InterPro"/>
</dbReference>
<dbReference type="STRING" id="409849.ENSPMGP00000015085"/>
<dbReference type="SUPFAM" id="SSF90188">
    <property type="entry name" value="Somatomedin B domain"/>
    <property type="match status" value="2"/>
</dbReference>
<dbReference type="InterPro" id="IPR036024">
    <property type="entry name" value="Somatomedin_B-like_dom_sf"/>
</dbReference>
<evidence type="ECO:0000313" key="10">
    <source>
        <dbReference type="Ensembl" id="ENSPMGP00000015085.1"/>
    </source>
</evidence>
<name>A0A3B4AEG8_9GOBI</name>
<dbReference type="FunFam" id="4.10.410.20:FF:000001">
    <property type="entry name" value="Ectonucleotide pyrophosphatase/phosphodiesterase family member 2"/>
    <property type="match status" value="1"/>
</dbReference>
<evidence type="ECO:0000256" key="4">
    <source>
        <dbReference type="ARBA" id="ARBA00022729"/>
    </source>
</evidence>
<accession>A0A3B4AEG8</accession>
<dbReference type="Ensembl" id="ENSPMGT00000016079.1">
    <property type="protein sequence ID" value="ENSPMGP00000015085.1"/>
    <property type="gene ID" value="ENSPMGG00000012360.1"/>
</dbReference>
<dbReference type="PROSITE" id="PS50958">
    <property type="entry name" value="SMB_2"/>
    <property type="match status" value="2"/>
</dbReference>
<dbReference type="FunFam" id="4.10.410.20:FF:000002">
    <property type="entry name" value="Ectonucleotide pyrophosphatase/phosphodiesterase family member 2"/>
    <property type="match status" value="1"/>
</dbReference>
<evidence type="ECO:0000259" key="9">
    <source>
        <dbReference type="PROSITE" id="PS50958"/>
    </source>
</evidence>
<dbReference type="Gene3D" id="4.10.410.20">
    <property type="match status" value="2"/>
</dbReference>
<dbReference type="GO" id="GO:0016787">
    <property type="term" value="F:hydrolase activity"/>
    <property type="evidence" value="ECO:0007669"/>
    <property type="project" value="UniProtKB-KW"/>
</dbReference>
<dbReference type="AlphaFoldDB" id="A0A3B4AEG8"/>
<keyword evidence="11" id="KW-1185">Reference proteome</keyword>
<feature type="domain" description="SMB" evidence="9">
    <location>
        <begin position="62"/>
        <end position="105"/>
    </location>
</feature>
<evidence type="ECO:0000313" key="11">
    <source>
        <dbReference type="Proteomes" id="UP000261520"/>
    </source>
</evidence>
<dbReference type="GO" id="GO:0006955">
    <property type="term" value="P:immune response"/>
    <property type="evidence" value="ECO:0007669"/>
    <property type="project" value="InterPro"/>
</dbReference>
<dbReference type="InterPro" id="IPR020436">
    <property type="entry name" value="SMB_chordata"/>
</dbReference>
<dbReference type="GO" id="GO:0005576">
    <property type="term" value="C:extracellular region"/>
    <property type="evidence" value="ECO:0007669"/>
    <property type="project" value="UniProtKB-SubCell"/>
</dbReference>
<keyword evidence="6" id="KW-0378">Hydrolase</keyword>
<dbReference type="SMART" id="SM00201">
    <property type="entry name" value="SO"/>
    <property type="match status" value="2"/>
</dbReference>
<keyword evidence="2" id="KW-0964">Secreted</keyword>
<dbReference type="Pfam" id="PF01033">
    <property type="entry name" value="Somatomedin_B"/>
    <property type="match status" value="2"/>
</dbReference>